<dbReference type="SUPFAM" id="SSF102588">
    <property type="entry name" value="LmbE-like"/>
    <property type="match status" value="1"/>
</dbReference>
<protein>
    <recommendedName>
        <fullName evidence="2">LmbE family protein</fullName>
    </recommendedName>
</protein>
<dbReference type="GO" id="GO:0005783">
    <property type="term" value="C:endoplasmic reticulum"/>
    <property type="evidence" value="ECO:0007669"/>
    <property type="project" value="TreeGrafter"/>
</dbReference>
<sequence>MKKIAVLILIINIIFIITYTTAHEEKNTIRVLLVFAHPDDETWMKGTIAKLVNDGYILHLIYVTSGDKGSDRSGRGLKDGLLAKEREKKVINALGTLGVLNNINFLRFPDGELGEHTSEISKIIEIKIKQISPALVFTFGPGGINVEKWWPNLD</sequence>
<organism evidence="1">
    <name type="scientific">hydrothermal vent metagenome</name>
    <dbReference type="NCBI Taxonomy" id="652676"/>
    <lineage>
        <taxon>unclassified sequences</taxon>
        <taxon>metagenomes</taxon>
        <taxon>ecological metagenomes</taxon>
    </lineage>
</organism>
<dbReference type="PANTHER" id="PTHR12993:SF11">
    <property type="entry name" value="N-ACETYLGLUCOSAMINYL-PHOSPHATIDYLINOSITOL DE-N-ACETYLASE"/>
    <property type="match status" value="1"/>
</dbReference>
<dbReference type="GO" id="GO:0000225">
    <property type="term" value="F:N-acetylglucosaminylphosphatidylinositol deacetylase activity"/>
    <property type="evidence" value="ECO:0007669"/>
    <property type="project" value="TreeGrafter"/>
</dbReference>
<dbReference type="AlphaFoldDB" id="A0A3B0XU81"/>
<reference evidence="1" key="1">
    <citation type="submission" date="2018-06" db="EMBL/GenBank/DDBJ databases">
        <authorList>
            <person name="Zhirakovskaya E."/>
        </authorList>
    </citation>
    <scope>NUCLEOTIDE SEQUENCE</scope>
</reference>
<dbReference type="InterPro" id="IPR003737">
    <property type="entry name" value="GlcNAc_PI_deacetylase-related"/>
</dbReference>
<dbReference type="Gene3D" id="3.40.50.10320">
    <property type="entry name" value="LmbE-like"/>
    <property type="match status" value="1"/>
</dbReference>
<dbReference type="PANTHER" id="PTHR12993">
    <property type="entry name" value="N-ACETYLGLUCOSAMINYL-PHOSPHATIDYLINOSITOL DE-N-ACETYLASE-RELATED"/>
    <property type="match status" value="1"/>
</dbReference>
<evidence type="ECO:0000313" key="1">
    <source>
        <dbReference type="EMBL" id="VAW59704.1"/>
    </source>
</evidence>
<name>A0A3B0XU81_9ZZZZ</name>
<proteinExistence type="predicted"/>
<gene>
    <name evidence="1" type="ORF">MNBD_GAMMA08-279</name>
</gene>
<dbReference type="InterPro" id="IPR024078">
    <property type="entry name" value="LmbE-like_dom_sf"/>
</dbReference>
<dbReference type="EMBL" id="UOFH01000099">
    <property type="protein sequence ID" value="VAW59704.1"/>
    <property type="molecule type" value="Genomic_DNA"/>
</dbReference>
<accession>A0A3B0XU81</accession>
<evidence type="ECO:0008006" key="2">
    <source>
        <dbReference type="Google" id="ProtNLM"/>
    </source>
</evidence>
<dbReference type="Pfam" id="PF02585">
    <property type="entry name" value="PIG-L"/>
    <property type="match status" value="1"/>
</dbReference>